<dbReference type="PRINTS" id="PR01035">
    <property type="entry name" value="TCRTETA"/>
</dbReference>
<keyword evidence="2" id="KW-0813">Transport</keyword>
<dbReference type="InterPro" id="IPR036259">
    <property type="entry name" value="MFS_trans_sf"/>
</dbReference>
<accession>A0A1E4R5N3</accession>
<gene>
    <name evidence="9" type="ORF">BG258_07645</name>
</gene>
<evidence type="ECO:0000313" key="10">
    <source>
        <dbReference type="Proteomes" id="UP000094784"/>
    </source>
</evidence>
<organism evidence="9 10">
    <name type="scientific">Lysinibacillus fusiformis</name>
    <dbReference type="NCBI Taxonomy" id="28031"/>
    <lineage>
        <taxon>Bacteria</taxon>
        <taxon>Bacillati</taxon>
        <taxon>Bacillota</taxon>
        <taxon>Bacilli</taxon>
        <taxon>Bacillales</taxon>
        <taxon>Bacillaceae</taxon>
        <taxon>Lysinibacillus</taxon>
    </lineage>
</organism>
<dbReference type="GO" id="GO:0022857">
    <property type="term" value="F:transmembrane transporter activity"/>
    <property type="evidence" value="ECO:0007669"/>
    <property type="project" value="InterPro"/>
</dbReference>
<feature type="transmembrane region" description="Helical" evidence="7">
    <location>
        <begin position="44"/>
        <end position="65"/>
    </location>
</feature>
<evidence type="ECO:0000313" key="9">
    <source>
        <dbReference type="EMBL" id="ODV55782.1"/>
    </source>
</evidence>
<feature type="transmembrane region" description="Helical" evidence="7">
    <location>
        <begin position="268"/>
        <end position="287"/>
    </location>
</feature>
<dbReference type="PANTHER" id="PTHR43124">
    <property type="entry name" value="PURINE EFFLUX PUMP PBUE"/>
    <property type="match status" value="1"/>
</dbReference>
<dbReference type="GO" id="GO:0005886">
    <property type="term" value="C:plasma membrane"/>
    <property type="evidence" value="ECO:0007669"/>
    <property type="project" value="UniProtKB-SubCell"/>
</dbReference>
<feature type="transmembrane region" description="Helical" evidence="7">
    <location>
        <begin position="130"/>
        <end position="152"/>
    </location>
</feature>
<dbReference type="Pfam" id="PF07690">
    <property type="entry name" value="MFS_1"/>
    <property type="match status" value="1"/>
</dbReference>
<dbReference type="CDD" id="cd17324">
    <property type="entry name" value="MFS_NepI_like"/>
    <property type="match status" value="1"/>
</dbReference>
<keyword evidence="6 7" id="KW-0472">Membrane</keyword>
<proteinExistence type="predicted"/>
<evidence type="ECO:0000256" key="5">
    <source>
        <dbReference type="ARBA" id="ARBA00022989"/>
    </source>
</evidence>
<dbReference type="RefSeq" id="WP_069480829.1">
    <property type="nucleotide sequence ID" value="NZ_KV766182.1"/>
</dbReference>
<dbReference type="InterPro" id="IPR050189">
    <property type="entry name" value="MFS_Efflux_Transporters"/>
</dbReference>
<feature type="transmembrane region" description="Helical" evidence="7">
    <location>
        <begin position="203"/>
        <end position="224"/>
    </location>
</feature>
<keyword evidence="5 7" id="KW-1133">Transmembrane helix</keyword>
<dbReference type="EMBL" id="MECQ01000001">
    <property type="protein sequence ID" value="ODV55782.1"/>
    <property type="molecule type" value="Genomic_DNA"/>
</dbReference>
<feature type="transmembrane region" description="Helical" evidence="7">
    <location>
        <begin position="236"/>
        <end position="256"/>
    </location>
</feature>
<feature type="transmembrane region" description="Helical" evidence="7">
    <location>
        <begin position="5"/>
        <end position="24"/>
    </location>
</feature>
<feature type="transmembrane region" description="Helical" evidence="7">
    <location>
        <begin position="356"/>
        <end position="377"/>
    </location>
</feature>
<evidence type="ECO:0000256" key="3">
    <source>
        <dbReference type="ARBA" id="ARBA00022475"/>
    </source>
</evidence>
<feature type="transmembrane region" description="Helical" evidence="7">
    <location>
        <begin position="97"/>
        <end position="118"/>
    </location>
</feature>
<name>A0A1E4R5N3_9BACI</name>
<comment type="caution">
    <text evidence="9">The sequence shown here is derived from an EMBL/GenBank/DDBJ whole genome shotgun (WGS) entry which is preliminary data.</text>
</comment>
<reference evidence="9 10" key="1">
    <citation type="submission" date="2016-09" db="EMBL/GenBank/DDBJ databases">
        <title>Draft genome sequence of the soil isolate, Lysinibacillus fusiformis M5, a potential hypoxanthine producer.</title>
        <authorList>
            <person name="Gallegos-Monterrosa R."/>
            <person name="Maroti G."/>
            <person name="Balint B."/>
            <person name="Kovacs A.T."/>
        </authorList>
    </citation>
    <scope>NUCLEOTIDE SEQUENCE [LARGE SCALE GENOMIC DNA]</scope>
    <source>
        <strain evidence="9 10">M5</strain>
    </source>
</reference>
<dbReference type="OrthoDB" id="337363at2"/>
<dbReference type="PROSITE" id="PS50850">
    <property type="entry name" value="MFS"/>
    <property type="match status" value="1"/>
</dbReference>
<feature type="transmembrane region" description="Helical" evidence="7">
    <location>
        <begin position="328"/>
        <end position="350"/>
    </location>
</feature>
<keyword evidence="4 7" id="KW-0812">Transmembrane</keyword>
<dbReference type="SUPFAM" id="SSF103473">
    <property type="entry name" value="MFS general substrate transporter"/>
    <property type="match status" value="1"/>
</dbReference>
<dbReference type="InterPro" id="IPR011701">
    <property type="entry name" value="MFS"/>
</dbReference>
<dbReference type="AlphaFoldDB" id="A0A1E4R5N3"/>
<dbReference type="PANTHER" id="PTHR43124:SF10">
    <property type="entry name" value="PURINE EFFLUX PUMP PBUE"/>
    <property type="match status" value="1"/>
</dbReference>
<evidence type="ECO:0000256" key="1">
    <source>
        <dbReference type="ARBA" id="ARBA00004651"/>
    </source>
</evidence>
<dbReference type="InterPro" id="IPR020846">
    <property type="entry name" value="MFS_dom"/>
</dbReference>
<comment type="subcellular location">
    <subcellularLocation>
        <location evidence="1">Cell membrane</location>
        <topology evidence="1">Multi-pass membrane protein</topology>
    </subcellularLocation>
</comment>
<feature type="transmembrane region" description="Helical" evidence="7">
    <location>
        <begin position="72"/>
        <end position="91"/>
    </location>
</feature>
<protein>
    <submittedName>
        <fullName evidence="9">Chemotaxis protein</fullName>
    </submittedName>
</protein>
<sequence length="394" mass="42694">MKNNVIIYILAFVVFLIGTVEYIITGVIEMIAVDFGVTVSEAGLLVTVFALAAAIIAPILIALTINMDRKKLLIITIGVFIASNVLMFISPAYEAALWIRVMQGVSGGIATVVAMAVATRLVEKEKRGRAIGIILMGLSSSLVLGVPIGTFFSELFGWRVLFIFIGFLTILPLLIVYKRVPAIKEEETVTLKMQLSILKDPKILTALAITLFYIGGYSTLFTYITPFLQATSSLSITEISGILFLAGICSFIGSRLGGQLADAKGSKFTIYFGLFFQGVTLLLFTLAGFNLFVLILVLMIFMLATWSISPAQQLFLVTLVPRNPDIALSINTSFIQFGFALGSGLGGLVISRTSVLNLNWIGLSAVIIALFLAILLFKTRSNGIETSIVPKEKY</sequence>
<dbReference type="InterPro" id="IPR001958">
    <property type="entry name" value="Tet-R_TetA/multi-R_MdtG-like"/>
</dbReference>
<evidence type="ECO:0000256" key="7">
    <source>
        <dbReference type="SAM" id="Phobius"/>
    </source>
</evidence>
<feature type="domain" description="Major facilitator superfamily (MFS) profile" evidence="8">
    <location>
        <begin position="6"/>
        <end position="382"/>
    </location>
</feature>
<evidence type="ECO:0000259" key="8">
    <source>
        <dbReference type="PROSITE" id="PS50850"/>
    </source>
</evidence>
<evidence type="ECO:0000256" key="6">
    <source>
        <dbReference type="ARBA" id="ARBA00023136"/>
    </source>
</evidence>
<keyword evidence="3" id="KW-1003">Cell membrane</keyword>
<evidence type="ECO:0000256" key="2">
    <source>
        <dbReference type="ARBA" id="ARBA00022448"/>
    </source>
</evidence>
<dbReference type="Proteomes" id="UP000094784">
    <property type="component" value="Unassembled WGS sequence"/>
</dbReference>
<dbReference type="Gene3D" id="1.20.1250.20">
    <property type="entry name" value="MFS general substrate transporter like domains"/>
    <property type="match status" value="1"/>
</dbReference>
<evidence type="ECO:0000256" key="4">
    <source>
        <dbReference type="ARBA" id="ARBA00022692"/>
    </source>
</evidence>
<feature type="transmembrane region" description="Helical" evidence="7">
    <location>
        <begin position="158"/>
        <end position="177"/>
    </location>
</feature>